<evidence type="ECO:0000256" key="2">
    <source>
        <dbReference type="ARBA" id="ARBA00022741"/>
    </source>
</evidence>
<reference evidence="5" key="1">
    <citation type="journal article" date="2021" name="PeerJ">
        <title>Extensive microbial diversity within the chicken gut microbiome revealed by metagenomics and culture.</title>
        <authorList>
            <person name="Gilroy R."/>
            <person name="Ravi A."/>
            <person name="Getino M."/>
            <person name="Pursley I."/>
            <person name="Horton D.L."/>
            <person name="Alikhan N.F."/>
            <person name="Baker D."/>
            <person name="Gharbi K."/>
            <person name="Hall N."/>
            <person name="Watson M."/>
            <person name="Adriaenssens E.M."/>
            <person name="Foster-Nyarko E."/>
            <person name="Jarju S."/>
            <person name="Secka A."/>
            <person name="Antonio M."/>
            <person name="Oren A."/>
            <person name="Chaudhuri R.R."/>
            <person name="La Ragione R."/>
            <person name="Hildebrand F."/>
            <person name="Pallen M.J."/>
        </authorList>
    </citation>
    <scope>NUCLEOTIDE SEQUENCE</scope>
    <source>
        <strain evidence="5">F6-686</strain>
    </source>
</reference>
<dbReference type="PANTHER" id="PTHR30258:SF2">
    <property type="entry name" value="COMG OPERON PROTEIN 1"/>
    <property type="match status" value="1"/>
</dbReference>
<dbReference type="InterPro" id="IPR047667">
    <property type="entry name" value="ATPase_ComGA"/>
</dbReference>
<proteinExistence type="inferred from homology"/>
<reference evidence="5" key="2">
    <citation type="submission" date="2021-04" db="EMBL/GenBank/DDBJ databases">
        <authorList>
            <person name="Gilroy R."/>
        </authorList>
    </citation>
    <scope>NUCLEOTIDE SEQUENCE</scope>
    <source>
        <strain evidence="5">F6-686</strain>
    </source>
</reference>
<protein>
    <submittedName>
        <fullName evidence="5">Flp pilus assembly complex ATPase component TadA</fullName>
    </submittedName>
</protein>
<gene>
    <name evidence="5" type="primary">tadA</name>
    <name evidence="5" type="ORF">H9806_02120</name>
</gene>
<feature type="domain" description="Bacterial type II secretion system protein E" evidence="4">
    <location>
        <begin position="197"/>
        <end position="211"/>
    </location>
</feature>
<keyword evidence="2" id="KW-0547">Nucleotide-binding</keyword>
<organism evidence="5 6">
    <name type="scientific">Candidatus Lactobacillus pullistercoris</name>
    <dbReference type="NCBI Taxonomy" id="2838636"/>
    <lineage>
        <taxon>Bacteria</taxon>
        <taxon>Bacillati</taxon>
        <taxon>Bacillota</taxon>
        <taxon>Bacilli</taxon>
        <taxon>Lactobacillales</taxon>
        <taxon>Lactobacillaceae</taxon>
        <taxon>Lactobacillus</taxon>
    </lineage>
</organism>
<dbReference type="PROSITE" id="PS00662">
    <property type="entry name" value="T2SP_E"/>
    <property type="match status" value="1"/>
</dbReference>
<sequence length="324" mass="36878">MKTKKLVDRILQEAIQIRTSDIFLLPKKEKYQLLFRNKMGIKEIDNLQVDEGKEIINIFKYSAQMDISEHRRPQVGAMTYSYEQNDYFLRLSSLGDFNDQESLVIRIIYKLDASKYFLKGQFEQILSLAYKRGLIITSGPTGSGKTTTMYELAKGLGNDKIVLTIEDPVEIEEERFIQAQINKEAGIDYLDLLKAALRHRPDVLIVGELRDKATARVALDAALSGHLVLATVHARNTLQTISRLEGLGLRTDELANCLTAVCYQRLLPTQTGLSCLMDIADSDKLHENLFQKVRGDFVNWTQNLALLKEEGEIDDRTFQLFKEG</sequence>
<dbReference type="GO" id="GO:0016887">
    <property type="term" value="F:ATP hydrolysis activity"/>
    <property type="evidence" value="ECO:0007669"/>
    <property type="project" value="TreeGrafter"/>
</dbReference>
<keyword evidence="3" id="KW-0067">ATP-binding</keyword>
<dbReference type="InterPro" id="IPR027417">
    <property type="entry name" value="P-loop_NTPase"/>
</dbReference>
<dbReference type="Gene3D" id="3.30.450.90">
    <property type="match status" value="1"/>
</dbReference>
<dbReference type="Pfam" id="PF00437">
    <property type="entry name" value="T2SSE"/>
    <property type="match status" value="1"/>
</dbReference>
<dbReference type="GO" id="GO:0005524">
    <property type="term" value="F:ATP binding"/>
    <property type="evidence" value="ECO:0007669"/>
    <property type="project" value="UniProtKB-KW"/>
</dbReference>
<dbReference type="Gene3D" id="3.40.50.300">
    <property type="entry name" value="P-loop containing nucleotide triphosphate hydrolases"/>
    <property type="match status" value="1"/>
</dbReference>
<evidence type="ECO:0000313" key="5">
    <source>
        <dbReference type="EMBL" id="MBU3827941.1"/>
    </source>
</evidence>
<dbReference type="EMBL" id="JAHLFT010000026">
    <property type="protein sequence ID" value="MBU3827941.1"/>
    <property type="molecule type" value="Genomic_DNA"/>
</dbReference>
<name>A0A9E2KQX0_9LACO</name>
<dbReference type="AlphaFoldDB" id="A0A9E2KQX0"/>
<dbReference type="Proteomes" id="UP000823844">
    <property type="component" value="Unassembled WGS sequence"/>
</dbReference>
<evidence type="ECO:0000313" key="6">
    <source>
        <dbReference type="Proteomes" id="UP000823844"/>
    </source>
</evidence>
<dbReference type="InterPro" id="IPR001482">
    <property type="entry name" value="T2SS/T4SS_dom"/>
</dbReference>
<accession>A0A9E2KQX0</accession>
<dbReference type="CDD" id="cd01129">
    <property type="entry name" value="PulE-GspE-like"/>
    <property type="match status" value="1"/>
</dbReference>
<comment type="similarity">
    <text evidence="1">Belongs to the GSP E family.</text>
</comment>
<comment type="caution">
    <text evidence="5">The sequence shown here is derived from an EMBL/GenBank/DDBJ whole genome shotgun (WGS) entry which is preliminary data.</text>
</comment>
<dbReference type="GO" id="GO:0005886">
    <property type="term" value="C:plasma membrane"/>
    <property type="evidence" value="ECO:0007669"/>
    <property type="project" value="TreeGrafter"/>
</dbReference>
<dbReference type="PANTHER" id="PTHR30258">
    <property type="entry name" value="TYPE II SECRETION SYSTEM PROTEIN GSPE-RELATED"/>
    <property type="match status" value="1"/>
</dbReference>
<dbReference type="SUPFAM" id="SSF52540">
    <property type="entry name" value="P-loop containing nucleoside triphosphate hydrolases"/>
    <property type="match status" value="1"/>
</dbReference>
<evidence type="ECO:0000256" key="1">
    <source>
        <dbReference type="ARBA" id="ARBA00006611"/>
    </source>
</evidence>
<evidence type="ECO:0000259" key="4">
    <source>
        <dbReference type="PROSITE" id="PS00662"/>
    </source>
</evidence>
<evidence type="ECO:0000256" key="3">
    <source>
        <dbReference type="ARBA" id="ARBA00022840"/>
    </source>
</evidence>
<dbReference type="NCBIfam" id="NF041000">
    <property type="entry name" value="ATPase_ComGA"/>
    <property type="match status" value="1"/>
</dbReference>